<evidence type="ECO:0000256" key="6">
    <source>
        <dbReference type="ARBA" id="ARBA00023133"/>
    </source>
</evidence>
<dbReference type="PANTHER" id="PTHR43448:SF2">
    <property type="entry name" value="PROTOHEME IX FARNESYLTRANSFERASE, MITOCHONDRIAL"/>
    <property type="match status" value="1"/>
</dbReference>
<dbReference type="Gene3D" id="1.10.357.140">
    <property type="entry name" value="UbiA prenyltransferase"/>
    <property type="match status" value="1"/>
</dbReference>
<feature type="transmembrane region" description="Helical" evidence="9">
    <location>
        <begin position="224"/>
        <end position="242"/>
    </location>
</feature>
<dbReference type="PROSITE" id="PS00943">
    <property type="entry name" value="UBIA"/>
    <property type="match status" value="1"/>
</dbReference>
<evidence type="ECO:0000256" key="9">
    <source>
        <dbReference type="HAMAP-Rule" id="MF_00154"/>
    </source>
</evidence>
<comment type="similarity">
    <text evidence="9">Belongs to the UbiA prenyltransferase family. Protoheme IX farnesyltransferase subfamily.</text>
</comment>
<dbReference type="InterPro" id="IPR030470">
    <property type="entry name" value="UbiA_prenylTrfase_CS"/>
</dbReference>
<dbReference type="PANTHER" id="PTHR43448">
    <property type="entry name" value="PROTOHEME IX FARNESYLTRANSFERASE, MITOCHONDRIAL"/>
    <property type="match status" value="1"/>
</dbReference>
<evidence type="ECO:0000313" key="10">
    <source>
        <dbReference type="EMBL" id="AUZ45856.1"/>
    </source>
</evidence>
<feature type="transmembrane region" description="Helical" evidence="9">
    <location>
        <begin position="100"/>
        <end position="119"/>
    </location>
</feature>
<evidence type="ECO:0000256" key="8">
    <source>
        <dbReference type="ARBA" id="ARBA00047690"/>
    </source>
</evidence>
<dbReference type="GO" id="GO:0005886">
    <property type="term" value="C:plasma membrane"/>
    <property type="evidence" value="ECO:0007669"/>
    <property type="project" value="UniProtKB-SubCell"/>
</dbReference>
<proteinExistence type="inferred from homology"/>
<feature type="transmembrane region" description="Helical" evidence="9">
    <location>
        <begin position="58"/>
        <end position="79"/>
    </location>
</feature>
<feature type="transmembrane region" description="Helical" evidence="9">
    <location>
        <begin position="153"/>
        <end position="175"/>
    </location>
</feature>
<dbReference type="CDD" id="cd13957">
    <property type="entry name" value="PT_UbiA_Cox10"/>
    <property type="match status" value="1"/>
</dbReference>
<accession>A0A2L0RV88</accession>
<dbReference type="FunFam" id="1.10.357.140:FF:000001">
    <property type="entry name" value="Protoheme IX farnesyltransferase"/>
    <property type="match status" value="1"/>
</dbReference>
<dbReference type="Proteomes" id="UP000239888">
    <property type="component" value="Chromosome"/>
</dbReference>
<dbReference type="NCBIfam" id="TIGR01473">
    <property type="entry name" value="cyoE_ctaB"/>
    <property type="match status" value="1"/>
</dbReference>
<keyword evidence="3 9" id="KW-0808">Transferase</keyword>
<keyword evidence="2 9" id="KW-1003">Cell membrane</keyword>
<keyword evidence="7 9" id="KW-0472">Membrane</keyword>
<dbReference type="AlphaFoldDB" id="A0A2L0RV88"/>
<evidence type="ECO:0000256" key="5">
    <source>
        <dbReference type="ARBA" id="ARBA00022989"/>
    </source>
</evidence>
<feature type="transmembrane region" description="Helical" evidence="9">
    <location>
        <begin position="279"/>
        <end position="298"/>
    </location>
</feature>
<evidence type="ECO:0000256" key="1">
    <source>
        <dbReference type="ARBA" id="ARBA00004651"/>
    </source>
</evidence>
<comment type="subcellular location">
    <subcellularLocation>
        <location evidence="1 9">Cell membrane</location>
        <topology evidence="1 9">Multi-pass membrane protein</topology>
    </subcellularLocation>
</comment>
<dbReference type="GO" id="GO:0008495">
    <property type="term" value="F:protoheme IX farnesyltransferase activity"/>
    <property type="evidence" value="ECO:0007669"/>
    <property type="project" value="UniProtKB-UniRule"/>
</dbReference>
<keyword evidence="4 9" id="KW-0812">Transmembrane</keyword>
<evidence type="ECO:0000313" key="11">
    <source>
        <dbReference type="Proteomes" id="UP000239888"/>
    </source>
</evidence>
<name>A0A2L0RV88_9PSED</name>
<dbReference type="EC" id="2.5.1.141" evidence="9"/>
<dbReference type="InterPro" id="IPR006369">
    <property type="entry name" value="Protohaem_IX_farnesylTrfase"/>
</dbReference>
<dbReference type="UniPathway" id="UPA00834">
    <property type="reaction ID" value="UER00712"/>
</dbReference>
<comment type="miscellaneous">
    <text evidence="9">Carbon 2 of the heme B porphyrin ring is defined according to the Fischer nomenclature.</text>
</comment>
<evidence type="ECO:0000256" key="4">
    <source>
        <dbReference type="ARBA" id="ARBA00022692"/>
    </source>
</evidence>
<dbReference type="Pfam" id="PF01040">
    <property type="entry name" value="UbiA"/>
    <property type="match status" value="1"/>
</dbReference>
<feature type="transmembrane region" description="Helical" evidence="9">
    <location>
        <begin position="181"/>
        <end position="203"/>
    </location>
</feature>
<dbReference type="HAMAP" id="MF_00154">
    <property type="entry name" value="CyoE_CtaB"/>
    <property type="match status" value="1"/>
</dbReference>
<gene>
    <name evidence="9" type="primary">cyoE</name>
    <name evidence="10" type="ORF">BOP93_09740</name>
</gene>
<keyword evidence="5 9" id="KW-1133">Transmembrane helix</keyword>
<dbReference type="InterPro" id="IPR000537">
    <property type="entry name" value="UbiA_prenyltransferase"/>
</dbReference>
<comment type="catalytic activity">
    <reaction evidence="8 9">
        <text>heme b + (2E,6E)-farnesyl diphosphate + H2O = Fe(II)-heme o + diphosphate</text>
        <dbReference type="Rhea" id="RHEA:28070"/>
        <dbReference type="ChEBI" id="CHEBI:15377"/>
        <dbReference type="ChEBI" id="CHEBI:33019"/>
        <dbReference type="ChEBI" id="CHEBI:60344"/>
        <dbReference type="ChEBI" id="CHEBI:60530"/>
        <dbReference type="ChEBI" id="CHEBI:175763"/>
        <dbReference type="EC" id="2.5.1.141"/>
    </reaction>
</comment>
<feature type="transmembrane region" description="Helical" evidence="9">
    <location>
        <begin position="125"/>
        <end position="146"/>
    </location>
</feature>
<reference evidence="10 11" key="1">
    <citation type="journal article" date="2018" name="Front. Microbiol.">
        <title>Pseudomonas orientalis F9: A Potent Antagonist against Phytopathogens with Phytotoxic Effect in the Apple Flower.</title>
        <authorList>
            <person name="Zengerer V."/>
            <person name="Schmid M."/>
            <person name="Bieri M."/>
            <person name="Muller D.C."/>
            <person name="Remus-Emsermann M.N.P."/>
            <person name="Ahrens C.H."/>
            <person name="Pelludat C."/>
        </authorList>
    </citation>
    <scope>NUCLEOTIDE SEQUENCE [LARGE SCALE GENOMIC DNA]</scope>
    <source>
        <strain evidence="10 11">F9</strain>
    </source>
</reference>
<evidence type="ECO:0000256" key="2">
    <source>
        <dbReference type="ARBA" id="ARBA00022475"/>
    </source>
</evidence>
<protein>
    <recommendedName>
        <fullName evidence="9">Protoheme IX farnesyltransferase</fullName>
        <ecNumber evidence="9">2.5.1.141</ecNumber>
    </recommendedName>
    <alternativeName>
        <fullName evidence="9">Heme B farnesyltransferase</fullName>
    </alternativeName>
    <alternativeName>
        <fullName evidence="9">Heme O synthase</fullName>
    </alternativeName>
</protein>
<organism evidence="10 11">
    <name type="scientific">Pseudomonas orientalis</name>
    <dbReference type="NCBI Taxonomy" id="76758"/>
    <lineage>
        <taxon>Bacteria</taxon>
        <taxon>Pseudomonadati</taxon>
        <taxon>Pseudomonadota</taxon>
        <taxon>Gammaproteobacteria</taxon>
        <taxon>Pseudomonadales</taxon>
        <taxon>Pseudomonadaceae</taxon>
        <taxon>Pseudomonas</taxon>
    </lineage>
</organism>
<evidence type="ECO:0000256" key="7">
    <source>
        <dbReference type="ARBA" id="ARBA00023136"/>
    </source>
</evidence>
<dbReference type="EMBL" id="CP018049">
    <property type="protein sequence ID" value="AUZ45856.1"/>
    <property type="molecule type" value="Genomic_DNA"/>
</dbReference>
<feature type="transmembrane region" description="Helical" evidence="9">
    <location>
        <begin position="248"/>
        <end position="267"/>
    </location>
</feature>
<dbReference type="InterPro" id="IPR044878">
    <property type="entry name" value="UbiA_sf"/>
</dbReference>
<comment type="function">
    <text evidence="9">Converts heme B (protoheme IX) to heme O by substitution of the vinyl group on carbon 2 of heme B porphyrin ring with a hydroxyethyl farnesyl side group.</text>
</comment>
<keyword evidence="6 9" id="KW-0350">Heme biosynthesis</keyword>
<dbReference type="RefSeq" id="WP_104502474.1">
    <property type="nucleotide sequence ID" value="NZ_CP018049.1"/>
</dbReference>
<dbReference type="NCBIfam" id="NF003348">
    <property type="entry name" value="PRK04375.1-1"/>
    <property type="match status" value="1"/>
</dbReference>
<sequence>MDHGQYSSQHAGALKHWLGLFNAGIQLTKPGIIFGNLASVLGGYFLAGRGHLAEPAHLLATLLGTALLIGCGCVINNCVDRDIDRRMVRTCHRALALRTITVPTAASYAIALGVAGFGLLWAGSNLLACFLAMVGLVIYAGVYTCWLKRRSHWATLIGSLSGAMPPVIGYCAVTGRFDATAVLLIVVFCCWQMPHSHAITVMRREDFRAARLPLLSLPEAYRQIQAYILAFLASSLVLGVVAQMHAVYFALMLGLCGYWITLAASATRLTDSPGWARKVFGFSILLVLALNLSLTVMGQA</sequence>
<evidence type="ECO:0000256" key="3">
    <source>
        <dbReference type="ARBA" id="ARBA00022679"/>
    </source>
</evidence>
<dbReference type="GO" id="GO:0048034">
    <property type="term" value="P:heme O biosynthetic process"/>
    <property type="evidence" value="ECO:0007669"/>
    <property type="project" value="UniProtKB-UniRule"/>
</dbReference>
<dbReference type="KEGG" id="poi:BOP93_09740"/>
<comment type="pathway">
    <text evidence="9">Porphyrin-containing compound metabolism; heme O biosynthesis; heme O from protoheme: step 1/1.</text>
</comment>